<comment type="subcellular location">
    <subcellularLocation>
        <location evidence="1 7">Membrane</location>
        <topology evidence="1 7">Multi-pass membrane protein</topology>
    </subcellularLocation>
</comment>
<organism evidence="8 9">
    <name type="scientific">Coptis chinensis</name>
    <dbReference type="NCBI Taxonomy" id="261450"/>
    <lineage>
        <taxon>Eukaryota</taxon>
        <taxon>Viridiplantae</taxon>
        <taxon>Streptophyta</taxon>
        <taxon>Embryophyta</taxon>
        <taxon>Tracheophyta</taxon>
        <taxon>Spermatophyta</taxon>
        <taxon>Magnoliopsida</taxon>
        <taxon>Ranunculales</taxon>
        <taxon>Ranunculaceae</taxon>
        <taxon>Coptidoideae</taxon>
        <taxon>Coptis</taxon>
    </lineage>
</organism>
<feature type="transmembrane region" description="Helical" evidence="7">
    <location>
        <begin position="34"/>
        <end position="52"/>
    </location>
</feature>
<dbReference type="SUPFAM" id="SSF103481">
    <property type="entry name" value="Multidrug resistance efflux transporter EmrE"/>
    <property type="match status" value="1"/>
</dbReference>
<evidence type="ECO:0000313" key="8">
    <source>
        <dbReference type="EMBL" id="KAF9609087.1"/>
    </source>
</evidence>
<gene>
    <name evidence="8" type="ORF">IFM89_012652</name>
</gene>
<feature type="transmembrane region" description="Helical" evidence="7">
    <location>
        <begin position="270"/>
        <end position="288"/>
    </location>
</feature>
<dbReference type="PANTHER" id="PTHR31376:SF105">
    <property type="entry name" value="PURINE PERMEASE-RELATED"/>
    <property type="match status" value="1"/>
</dbReference>
<evidence type="ECO:0000256" key="2">
    <source>
        <dbReference type="ARBA" id="ARBA00006213"/>
    </source>
</evidence>
<feature type="transmembrane region" description="Helical" evidence="7">
    <location>
        <begin position="327"/>
        <end position="349"/>
    </location>
</feature>
<proteinExistence type="inferred from homology"/>
<feature type="transmembrane region" description="Helical" evidence="7">
    <location>
        <begin position="355"/>
        <end position="376"/>
    </location>
</feature>
<keyword evidence="6 7" id="KW-0472">Membrane</keyword>
<dbReference type="GO" id="GO:0005345">
    <property type="term" value="F:purine nucleobase transmembrane transporter activity"/>
    <property type="evidence" value="ECO:0007669"/>
    <property type="project" value="UniProtKB-UniRule"/>
</dbReference>
<evidence type="ECO:0000256" key="6">
    <source>
        <dbReference type="ARBA" id="ARBA00023136"/>
    </source>
</evidence>
<evidence type="ECO:0000256" key="5">
    <source>
        <dbReference type="ARBA" id="ARBA00022989"/>
    </source>
</evidence>
<evidence type="ECO:0000256" key="3">
    <source>
        <dbReference type="ARBA" id="ARBA00022448"/>
    </source>
</evidence>
<accession>A0A835I3R5</accession>
<evidence type="ECO:0000256" key="4">
    <source>
        <dbReference type="ARBA" id="ARBA00022692"/>
    </source>
</evidence>
<evidence type="ECO:0000256" key="1">
    <source>
        <dbReference type="ARBA" id="ARBA00004141"/>
    </source>
</evidence>
<feature type="transmembrane region" description="Helical" evidence="7">
    <location>
        <begin position="72"/>
        <end position="91"/>
    </location>
</feature>
<keyword evidence="5 7" id="KW-1133">Transmembrane helix</keyword>
<keyword evidence="4 7" id="KW-0812">Transmembrane</keyword>
<comment type="similarity">
    <text evidence="2 7">Belongs to the purine permeases (TC 2.A.7.14) family.</text>
</comment>
<dbReference type="EMBL" id="JADFTS010000004">
    <property type="protein sequence ID" value="KAF9609087.1"/>
    <property type="molecule type" value="Genomic_DNA"/>
</dbReference>
<dbReference type="GO" id="GO:0016020">
    <property type="term" value="C:membrane"/>
    <property type="evidence" value="ECO:0007669"/>
    <property type="project" value="UniProtKB-SubCell"/>
</dbReference>
<keyword evidence="9" id="KW-1185">Reference proteome</keyword>
<dbReference type="Pfam" id="PF16913">
    <property type="entry name" value="PUNUT"/>
    <property type="match status" value="2"/>
</dbReference>
<dbReference type="AlphaFoldDB" id="A0A835I3R5"/>
<name>A0A835I3R5_9MAGN</name>
<feature type="transmembrane region" description="Helical" evidence="7">
    <location>
        <begin position="136"/>
        <end position="161"/>
    </location>
</feature>
<keyword evidence="3 7" id="KW-0813">Transport</keyword>
<dbReference type="Proteomes" id="UP000631114">
    <property type="component" value="Unassembled WGS sequence"/>
</dbReference>
<evidence type="ECO:0000256" key="7">
    <source>
        <dbReference type="RuleBase" id="RU368015"/>
    </source>
</evidence>
<comment type="caution">
    <text evidence="8">The sequence shown here is derived from an EMBL/GenBank/DDBJ whole genome shotgun (WGS) entry which is preliminary data.</text>
</comment>
<feature type="transmembrane region" description="Helical" evidence="7">
    <location>
        <begin position="112"/>
        <end position="130"/>
    </location>
</feature>
<dbReference type="PANTHER" id="PTHR31376">
    <property type="entry name" value="OS09G0467300 PROTEIN-RELATED"/>
    <property type="match status" value="1"/>
</dbReference>
<protein>
    <recommendedName>
        <fullName evidence="7">Probable purine permease</fullName>
    </recommendedName>
</protein>
<feature type="transmembrane region" description="Helical" evidence="7">
    <location>
        <begin position="168"/>
        <end position="188"/>
    </location>
</feature>
<feature type="transmembrane region" description="Helical" evidence="7">
    <location>
        <begin position="233"/>
        <end position="258"/>
    </location>
</feature>
<dbReference type="GO" id="GO:0015211">
    <property type="term" value="F:purine nucleoside transmembrane transporter activity"/>
    <property type="evidence" value="ECO:0007669"/>
    <property type="project" value="UniProtKB-UniRule"/>
</dbReference>
<reference evidence="8 9" key="1">
    <citation type="submission" date="2020-10" db="EMBL/GenBank/DDBJ databases">
        <title>The Coptis chinensis genome and diversification of protoberbering-type alkaloids.</title>
        <authorList>
            <person name="Wang B."/>
            <person name="Shu S."/>
            <person name="Song C."/>
            <person name="Liu Y."/>
        </authorList>
    </citation>
    <scope>NUCLEOTIDE SEQUENCE [LARGE SCALE GENOMIC DNA]</scope>
    <source>
        <strain evidence="8">HL-2020</strain>
        <tissue evidence="8">Leaf</tissue>
    </source>
</reference>
<evidence type="ECO:0000313" key="9">
    <source>
        <dbReference type="Proteomes" id="UP000631114"/>
    </source>
</evidence>
<feature type="transmembrane region" description="Helical" evidence="7">
    <location>
        <begin position="200"/>
        <end position="221"/>
    </location>
</feature>
<dbReference type="InterPro" id="IPR037185">
    <property type="entry name" value="EmrE-like"/>
</dbReference>
<sequence length="434" mass="47442">MSMALVDQSFVDGDVGNYGMEDSRSRTMPAKRSINWLLLLLYSTFAAAGAIGGPLLQRLYYMHGGSRKWFSSWLQCVGFILLVIPISFLYLKGLSSKRNITSKVYFFMEPKLLLSSAVIGILIGFDNYMYSAGLSYIPVSTSALLFSTQLAFTALFAFFIVKQKFTFYSLNAVIVMTLGAVVLALHTNGDRPPGVSKEKYLLGFFFTLGGAALLGLSMPLIEKVYSKSSRPIDYLMVLQFQFVLNFFATCVCTLGMLIHKDFKEISSPALASWLAAVLPDSHLILMGFPGVTTSGDRAATQSGIGSVYQNPGLKLEATSFGIGETKYYLIIVASALVWQFQILGIMGVINCTSSLFAGILTSVILPFTEIAAIVTFKEKFTGEKGLSLALCLWGFTSYFIGEYKTAGKTSGVVELTEDGVKDKRSTDLESADRM</sequence>
<dbReference type="OrthoDB" id="1865379at2759"/>
<dbReference type="InterPro" id="IPR030182">
    <property type="entry name" value="PUP_plant"/>
</dbReference>